<evidence type="ECO:0000313" key="3">
    <source>
        <dbReference type="Proteomes" id="UP000324222"/>
    </source>
</evidence>
<evidence type="ECO:0000256" key="1">
    <source>
        <dbReference type="SAM" id="MobiDB-lite"/>
    </source>
</evidence>
<feature type="compositionally biased region" description="Basic and acidic residues" evidence="1">
    <location>
        <begin position="8"/>
        <end position="24"/>
    </location>
</feature>
<organism evidence="2 3">
    <name type="scientific">Portunus trituberculatus</name>
    <name type="common">Swimming crab</name>
    <name type="synonym">Neptunus trituberculatus</name>
    <dbReference type="NCBI Taxonomy" id="210409"/>
    <lineage>
        <taxon>Eukaryota</taxon>
        <taxon>Metazoa</taxon>
        <taxon>Ecdysozoa</taxon>
        <taxon>Arthropoda</taxon>
        <taxon>Crustacea</taxon>
        <taxon>Multicrustacea</taxon>
        <taxon>Malacostraca</taxon>
        <taxon>Eumalacostraca</taxon>
        <taxon>Eucarida</taxon>
        <taxon>Decapoda</taxon>
        <taxon>Pleocyemata</taxon>
        <taxon>Brachyura</taxon>
        <taxon>Eubrachyura</taxon>
        <taxon>Portunoidea</taxon>
        <taxon>Portunidae</taxon>
        <taxon>Portuninae</taxon>
        <taxon>Portunus</taxon>
    </lineage>
</organism>
<protein>
    <submittedName>
        <fullName evidence="2">Uncharacterized protein</fullName>
    </submittedName>
</protein>
<keyword evidence="3" id="KW-1185">Reference proteome</keyword>
<dbReference type="AlphaFoldDB" id="A0A5B7EKL6"/>
<evidence type="ECO:0000313" key="2">
    <source>
        <dbReference type="EMBL" id="MPC35021.1"/>
    </source>
</evidence>
<gene>
    <name evidence="2" type="ORF">E2C01_028428</name>
</gene>
<name>A0A5B7EKL6_PORTR</name>
<feature type="compositionally biased region" description="Basic and acidic residues" evidence="1">
    <location>
        <begin position="111"/>
        <end position="123"/>
    </location>
</feature>
<comment type="caution">
    <text evidence="2">The sequence shown here is derived from an EMBL/GenBank/DDBJ whole genome shotgun (WGS) entry which is preliminary data.</text>
</comment>
<proteinExistence type="predicted"/>
<dbReference type="EMBL" id="VSRR010003179">
    <property type="protein sequence ID" value="MPC35021.1"/>
    <property type="molecule type" value="Genomic_DNA"/>
</dbReference>
<accession>A0A5B7EKL6</accession>
<feature type="region of interest" description="Disordered" evidence="1">
    <location>
        <begin position="1"/>
        <end position="43"/>
    </location>
</feature>
<feature type="region of interest" description="Disordered" evidence="1">
    <location>
        <begin position="97"/>
        <end position="123"/>
    </location>
</feature>
<dbReference type="Proteomes" id="UP000324222">
    <property type="component" value="Unassembled WGS sequence"/>
</dbReference>
<reference evidence="2 3" key="1">
    <citation type="submission" date="2019-05" db="EMBL/GenBank/DDBJ databases">
        <title>Another draft genome of Portunus trituberculatus and its Hox gene families provides insights of decapod evolution.</title>
        <authorList>
            <person name="Jeong J.-H."/>
            <person name="Song I."/>
            <person name="Kim S."/>
            <person name="Choi T."/>
            <person name="Kim D."/>
            <person name="Ryu S."/>
            <person name="Kim W."/>
        </authorList>
    </citation>
    <scope>NUCLEOTIDE SEQUENCE [LARGE SCALE GENOMIC DNA]</scope>
    <source>
        <tissue evidence="2">Muscle</tissue>
    </source>
</reference>
<sequence length="142" mass="15418">MTTVNGGEGKEPERRRVRGAEGEGRPSLSSGTGKGEVGERNGVVITGNPQSTLLLRHSDVCLSVGSFILSKPVTKNRATQPRPPAGVRWTGIEAASDLGNDRGTAIQEGGTEGRREGRPRERGKELLLRLREYARRSDCRKR</sequence>